<evidence type="ECO:0000256" key="2">
    <source>
        <dbReference type="ARBA" id="ARBA00023242"/>
    </source>
</evidence>
<dbReference type="EMBL" id="KI912118">
    <property type="protein sequence ID" value="ETS75479.1"/>
    <property type="molecule type" value="Genomic_DNA"/>
</dbReference>
<dbReference type="RefSeq" id="XP_007839195.1">
    <property type="nucleotide sequence ID" value="XM_007841004.1"/>
</dbReference>
<evidence type="ECO:0000313" key="3">
    <source>
        <dbReference type="EMBL" id="ETS75479.1"/>
    </source>
</evidence>
<evidence type="ECO:0000313" key="4">
    <source>
        <dbReference type="Proteomes" id="UP000030651"/>
    </source>
</evidence>
<dbReference type="KEGG" id="pfy:PFICI_12423"/>
<comment type="subcellular location">
    <subcellularLocation>
        <location evidence="1">Nucleus</location>
    </subcellularLocation>
</comment>
<dbReference type="OMA" id="RRVQTGC"/>
<dbReference type="GO" id="GO:0000976">
    <property type="term" value="F:transcription cis-regulatory region binding"/>
    <property type="evidence" value="ECO:0007669"/>
    <property type="project" value="TreeGrafter"/>
</dbReference>
<dbReference type="PANTHER" id="PTHR37534">
    <property type="entry name" value="TRANSCRIPTIONAL ACTIVATOR PROTEIN UGA3"/>
    <property type="match status" value="1"/>
</dbReference>
<organism evidence="3 4">
    <name type="scientific">Pestalotiopsis fici (strain W106-1 / CGMCC3.15140)</name>
    <dbReference type="NCBI Taxonomy" id="1229662"/>
    <lineage>
        <taxon>Eukaryota</taxon>
        <taxon>Fungi</taxon>
        <taxon>Dikarya</taxon>
        <taxon>Ascomycota</taxon>
        <taxon>Pezizomycotina</taxon>
        <taxon>Sordariomycetes</taxon>
        <taxon>Xylariomycetidae</taxon>
        <taxon>Amphisphaeriales</taxon>
        <taxon>Sporocadaceae</taxon>
        <taxon>Pestalotiopsis</taxon>
    </lineage>
</organism>
<dbReference type="Proteomes" id="UP000030651">
    <property type="component" value="Unassembled WGS sequence"/>
</dbReference>
<keyword evidence="4" id="KW-1185">Reference proteome</keyword>
<dbReference type="GO" id="GO:0045944">
    <property type="term" value="P:positive regulation of transcription by RNA polymerase II"/>
    <property type="evidence" value="ECO:0007669"/>
    <property type="project" value="TreeGrafter"/>
</dbReference>
<dbReference type="GO" id="GO:0003700">
    <property type="term" value="F:DNA-binding transcription factor activity"/>
    <property type="evidence" value="ECO:0007669"/>
    <property type="project" value="TreeGrafter"/>
</dbReference>
<sequence length="428" mass="47904">MSSALDWLDIIDRETHSDLSSPLSSLAHSSALKVFPSRRASDAAPSEAGLNLPHISLIRYAGLDQEAQNGWSTGERYLLNHFLQSVARSMSMAEDKYNPFIRLIVPLAFESTGVRNALVALSATHLSKIYPDFEKDHLLHRNLALEDLKWRLESPESVISNLTTTLLLCLSEVCECHSKRWLLYLYGARALLPQVVRGAPGALEDFLIDLYNYICCVSSVTSPDVPHVWGKRFGLYRSNATHALFGCEPGLYMCLARINRFLHQRSRLKTRESLDALQCKVLAMEAKLQNWESLRDIESEEKAAACTLRWAMILRLREVKWPSLETASSQIQEPVSNINLALSLIRPGSQAESHLLFPMFMAGVGSISKASRLFIEYRIHVAEKTNGFGSVNAVHRLLDILWRSENNGGEAGAWQDIVAGEMPGLVLF</sequence>
<dbReference type="Pfam" id="PF11951">
    <property type="entry name" value="Fungal_trans_2"/>
    <property type="match status" value="1"/>
</dbReference>
<dbReference type="InParanoid" id="W3WNV8"/>
<name>W3WNV8_PESFW</name>
<dbReference type="GeneID" id="19277436"/>
<keyword evidence="2" id="KW-0539">Nucleus</keyword>
<dbReference type="InterPro" id="IPR021858">
    <property type="entry name" value="Fun_TF"/>
</dbReference>
<evidence type="ECO:0000256" key="1">
    <source>
        <dbReference type="ARBA" id="ARBA00004123"/>
    </source>
</evidence>
<reference evidence="4" key="1">
    <citation type="journal article" date="2015" name="BMC Genomics">
        <title>Genomic and transcriptomic analysis of the endophytic fungus Pestalotiopsis fici reveals its lifestyle and high potential for synthesis of natural products.</title>
        <authorList>
            <person name="Wang X."/>
            <person name="Zhang X."/>
            <person name="Liu L."/>
            <person name="Xiang M."/>
            <person name="Wang W."/>
            <person name="Sun X."/>
            <person name="Che Y."/>
            <person name="Guo L."/>
            <person name="Liu G."/>
            <person name="Guo L."/>
            <person name="Wang C."/>
            <person name="Yin W.B."/>
            <person name="Stadler M."/>
            <person name="Zhang X."/>
            <person name="Liu X."/>
        </authorList>
    </citation>
    <scope>NUCLEOTIDE SEQUENCE [LARGE SCALE GENOMIC DNA]</scope>
    <source>
        <strain evidence="4">W106-1 / CGMCC3.15140</strain>
    </source>
</reference>
<dbReference type="AlphaFoldDB" id="W3WNV8"/>
<gene>
    <name evidence="3" type="ORF">PFICI_12423</name>
</gene>
<proteinExistence type="predicted"/>
<dbReference type="eggNOG" id="ENOG502S0U0">
    <property type="taxonomic scope" value="Eukaryota"/>
</dbReference>
<protein>
    <submittedName>
        <fullName evidence="3">Uncharacterized protein</fullName>
    </submittedName>
</protein>
<dbReference type="PANTHER" id="PTHR37534:SF38">
    <property type="entry name" value="ZN(2)-C6 FUNGAL-TYPE DOMAIN-CONTAINING PROTEIN"/>
    <property type="match status" value="1"/>
</dbReference>
<dbReference type="OrthoDB" id="4777954at2759"/>
<accession>W3WNV8</accession>
<dbReference type="HOGENOM" id="CLU_031975_0_0_1"/>
<dbReference type="GO" id="GO:0005634">
    <property type="term" value="C:nucleus"/>
    <property type="evidence" value="ECO:0007669"/>
    <property type="project" value="UniProtKB-SubCell"/>
</dbReference>